<dbReference type="AlphaFoldDB" id="A0A6B0UHU5"/>
<dbReference type="EMBL" id="GIFC01005160">
    <property type="protein sequence ID" value="MXU87243.1"/>
    <property type="molecule type" value="Transcribed_RNA"/>
</dbReference>
<protein>
    <submittedName>
        <fullName evidence="1">Putative secreted protein</fullName>
    </submittedName>
</protein>
<evidence type="ECO:0000313" key="1">
    <source>
        <dbReference type="EMBL" id="MXU87243.1"/>
    </source>
</evidence>
<organism evidence="1">
    <name type="scientific">Ixodes ricinus</name>
    <name type="common">Common tick</name>
    <name type="synonym">Acarus ricinus</name>
    <dbReference type="NCBI Taxonomy" id="34613"/>
    <lineage>
        <taxon>Eukaryota</taxon>
        <taxon>Metazoa</taxon>
        <taxon>Ecdysozoa</taxon>
        <taxon>Arthropoda</taxon>
        <taxon>Chelicerata</taxon>
        <taxon>Arachnida</taxon>
        <taxon>Acari</taxon>
        <taxon>Parasitiformes</taxon>
        <taxon>Ixodida</taxon>
        <taxon>Ixodoidea</taxon>
        <taxon>Ixodidae</taxon>
        <taxon>Ixodinae</taxon>
        <taxon>Ixodes</taxon>
    </lineage>
</organism>
<sequence length="95" mass="10924">MYDRIPRSVCACVVIVAFFVFVCAHRTISVHAIVQTFVNQRQLQERQGAVSRNLTCFFFFSHRARNRTSHFLPKKVCTTNRDAKNANMGLTGQMQ</sequence>
<name>A0A6B0UHU5_IXORI</name>
<proteinExistence type="predicted"/>
<reference evidence="1" key="1">
    <citation type="submission" date="2019-12" db="EMBL/GenBank/DDBJ databases">
        <title>An insight into the sialome of adult female Ixodes ricinus ticks feeding for 6 days.</title>
        <authorList>
            <person name="Perner J."/>
            <person name="Ribeiro J.M.C."/>
        </authorList>
    </citation>
    <scope>NUCLEOTIDE SEQUENCE</scope>
    <source>
        <strain evidence="1">Semi-engorged</strain>
        <tissue evidence="1">Salivary glands</tissue>
    </source>
</reference>
<accession>A0A6B0UHU5</accession>